<feature type="binding site" evidence="15">
    <location>
        <position position="112"/>
    </location>
    <ligand>
        <name>DNA</name>
        <dbReference type="ChEBI" id="CHEBI:16991"/>
    </ligand>
</feature>
<evidence type="ECO:0000259" key="16">
    <source>
        <dbReference type="PROSITE" id="PS51066"/>
    </source>
</evidence>
<keyword evidence="13 15" id="KW-0326">Glycosidase</keyword>
<evidence type="ECO:0000256" key="10">
    <source>
        <dbReference type="ARBA" id="ARBA00023204"/>
    </source>
</evidence>
<comment type="caution">
    <text evidence="18">The sequence shown here is derived from an EMBL/GenBank/DDBJ whole genome shotgun (WGS) entry which is preliminary data.</text>
</comment>
<comment type="subunit">
    <text evidence="3 15">Monomer.</text>
</comment>
<dbReference type="InterPro" id="IPR015887">
    <property type="entry name" value="DNA_glyclase_Znf_dom_DNA_BS"/>
</dbReference>
<keyword evidence="19" id="KW-1185">Reference proteome</keyword>
<evidence type="ECO:0000256" key="2">
    <source>
        <dbReference type="ARBA" id="ARBA00009409"/>
    </source>
</evidence>
<proteinExistence type="inferred from homology"/>
<dbReference type="HAMAP" id="MF_00103">
    <property type="entry name" value="Fapy_DNA_glycosyl"/>
    <property type="match status" value="1"/>
</dbReference>
<keyword evidence="5 15" id="KW-0227">DNA damage</keyword>
<reference evidence="19" key="1">
    <citation type="journal article" date="2019" name="Int. J. Syst. Evol. Microbiol.">
        <title>The Global Catalogue of Microorganisms (GCM) 10K type strain sequencing project: providing services to taxonomists for standard genome sequencing and annotation.</title>
        <authorList>
            <consortium name="The Broad Institute Genomics Platform"/>
            <consortium name="The Broad Institute Genome Sequencing Center for Infectious Disease"/>
            <person name="Wu L."/>
            <person name="Ma J."/>
        </authorList>
    </citation>
    <scope>NUCLEOTIDE SEQUENCE [LARGE SCALE GENOMIC DNA]</scope>
    <source>
        <strain evidence="19">CGMCC 1.12942</strain>
    </source>
</reference>
<dbReference type="InterPro" id="IPR015886">
    <property type="entry name" value="H2TH_FPG"/>
</dbReference>
<evidence type="ECO:0000256" key="14">
    <source>
        <dbReference type="ARBA" id="ARBA00044632"/>
    </source>
</evidence>
<evidence type="ECO:0000256" key="15">
    <source>
        <dbReference type="HAMAP-Rule" id="MF_00103"/>
    </source>
</evidence>
<evidence type="ECO:0000256" key="12">
    <source>
        <dbReference type="ARBA" id="ARBA00023268"/>
    </source>
</evidence>
<feature type="binding site" evidence="15">
    <location>
        <position position="93"/>
    </location>
    <ligand>
        <name>DNA</name>
        <dbReference type="ChEBI" id="CHEBI:16991"/>
    </ligand>
</feature>
<keyword evidence="9 15" id="KW-0238">DNA-binding</keyword>
<evidence type="ECO:0000256" key="4">
    <source>
        <dbReference type="ARBA" id="ARBA00022723"/>
    </source>
</evidence>
<dbReference type="InterPro" id="IPR010979">
    <property type="entry name" value="Ribosomal_uS13-like_H2TH"/>
</dbReference>
<evidence type="ECO:0000259" key="17">
    <source>
        <dbReference type="PROSITE" id="PS51068"/>
    </source>
</evidence>
<feature type="active site" description="Proton donor; for delta-elimination activity" evidence="15">
    <location>
        <position position="264"/>
    </location>
</feature>
<evidence type="ECO:0000256" key="13">
    <source>
        <dbReference type="ARBA" id="ARBA00023295"/>
    </source>
</evidence>
<name>A0ABW2RPZ1_9BACL</name>
<dbReference type="EC" id="3.2.2.23" evidence="15"/>
<sequence>MPELPEVETVRKTLKRLVVGKTIADVTVKLPRIIQHPDDVELFRQQLIGCTITDVQRRGKFLKIICPPWVLVSHLRMEGKYRLAEETDPLEKHTHVIFQFTDGTQLRYHDVRQFGTMHLFTLGEEEQRKPLNKLGPEPLSDSFTLEWFQTTLAQRKAKVKVVLLNQEYLVGLGNIYVDESLFGAGIHPERTAASLTEEEVERLYHSIKKTLTEAVELGGSSVRSYLNGEGEMGMFQLKIQVYGRKGEPCGRCGSPIERIVVGGRGTHICRVCQR</sequence>
<feature type="active site" description="Schiff-base intermediate with DNA" evidence="15">
    <location>
        <position position="2"/>
    </location>
</feature>
<feature type="domain" description="Formamidopyrimidine-DNA glycosylase catalytic" evidence="17">
    <location>
        <begin position="2"/>
        <end position="115"/>
    </location>
</feature>
<dbReference type="PROSITE" id="PS51068">
    <property type="entry name" value="FPG_CAT"/>
    <property type="match status" value="1"/>
</dbReference>
<dbReference type="SMART" id="SM01232">
    <property type="entry name" value="H2TH"/>
    <property type="match status" value="1"/>
</dbReference>
<dbReference type="CDD" id="cd08966">
    <property type="entry name" value="EcFpg-like_N"/>
    <property type="match status" value="1"/>
</dbReference>
<comment type="catalytic activity">
    <reaction evidence="14 15">
        <text>2'-deoxyribonucleotide-(2'-deoxyribose 5'-phosphate)-2'-deoxyribonucleotide-DNA = a 3'-end 2'-deoxyribonucleotide-(2,3-dehydro-2,3-deoxyribose 5'-phosphate)-DNA + a 5'-end 5'-phospho-2'-deoxyribonucleoside-DNA + H(+)</text>
        <dbReference type="Rhea" id="RHEA:66592"/>
        <dbReference type="Rhea" id="RHEA-COMP:13180"/>
        <dbReference type="Rhea" id="RHEA-COMP:16897"/>
        <dbReference type="Rhea" id="RHEA-COMP:17067"/>
        <dbReference type="ChEBI" id="CHEBI:15378"/>
        <dbReference type="ChEBI" id="CHEBI:136412"/>
        <dbReference type="ChEBI" id="CHEBI:157695"/>
        <dbReference type="ChEBI" id="CHEBI:167181"/>
        <dbReference type="EC" id="4.2.99.18"/>
    </reaction>
</comment>
<dbReference type="InterPro" id="IPR010663">
    <property type="entry name" value="Znf_FPG/IleRS"/>
</dbReference>
<keyword evidence="10 15" id="KW-0234">DNA repair</keyword>
<evidence type="ECO:0000256" key="6">
    <source>
        <dbReference type="ARBA" id="ARBA00022771"/>
    </source>
</evidence>
<dbReference type="Gene3D" id="3.20.190.10">
    <property type="entry name" value="MutM-like, N-terminal"/>
    <property type="match status" value="1"/>
</dbReference>
<dbReference type="PANTHER" id="PTHR22993">
    <property type="entry name" value="FORMAMIDOPYRIMIDINE-DNA GLYCOSYLASE"/>
    <property type="match status" value="1"/>
</dbReference>
<dbReference type="Proteomes" id="UP001596500">
    <property type="component" value="Unassembled WGS sequence"/>
</dbReference>
<dbReference type="EC" id="4.2.99.18" evidence="15"/>
<dbReference type="Gene3D" id="1.10.8.50">
    <property type="match status" value="1"/>
</dbReference>
<feature type="domain" description="FPG-type" evidence="16">
    <location>
        <begin position="240"/>
        <end position="274"/>
    </location>
</feature>
<evidence type="ECO:0000256" key="11">
    <source>
        <dbReference type="ARBA" id="ARBA00023239"/>
    </source>
</evidence>
<evidence type="ECO:0000256" key="3">
    <source>
        <dbReference type="ARBA" id="ARBA00011245"/>
    </source>
</evidence>
<dbReference type="InterPro" id="IPR000214">
    <property type="entry name" value="Znf_DNA_glyclase/AP_lyase"/>
</dbReference>
<keyword evidence="4 15" id="KW-0479">Metal-binding</keyword>
<dbReference type="Pfam" id="PF01149">
    <property type="entry name" value="Fapy_DNA_glyco"/>
    <property type="match status" value="1"/>
</dbReference>
<dbReference type="PANTHER" id="PTHR22993:SF9">
    <property type="entry name" value="FORMAMIDOPYRIMIDINE-DNA GLYCOSYLASE"/>
    <property type="match status" value="1"/>
</dbReference>
<comment type="cofactor">
    <cofactor evidence="15">
        <name>Zn(2+)</name>
        <dbReference type="ChEBI" id="CHEBI:29105"/>
    </cofactor>
    <text evidence="15">Binds 1 zinc ion per subunit.</text>
</comment>
<dbReference type="PROSITE" id="PS51066">
    <property type="entry name" value="ZF_FPG_2"/>
    <property type="match status" value="1"/>
</dbReference>
<evidence type="ECO:0000256" key="1">
    <source>
        <dbReference type="ARBA" id="ARBA00001668"/>
    </source>
</evidence>
<dbReference type="Pfam" id="PF06827">
    <property type="entry name" value="zf-FPG_IleRS"/>
    <property type="match status" value="1"/>
</dbReference>
<gene>
    <name evidence="15 18" type="primary">mutM</name>
    <name evidence="15" type="synonym">fpg</name>
    <name evidence="18" type="ORF">ACFQNG_17470</name>
</gene>
<dbReference type="SUPFAM" id="SSF81624">
    <property type="entry name" value="N-terminal domain of MutM-like DNA repair proteins"/>
    <property type="match status" value="1"/>
</dbReference>
<comment type="function">
    <text evidence="15">Involved in base excision repair of DNA damaged by oxidation or by mutagenic agents. Acts as DNA glycosylase that recognizes and removes damaged bases. Has a preference for oxidized purines, such as 7,8-dihydro-8-oxoguanine (8-oxoG). Has AP (apurinic/apyrimidinic) lyase activity and introduces nicks in the DNA strand. Cleaves the DNA backbone by beta-delta elimination to generate a single-strand break at the site of the removed base with both 3'- and 5'-phosphates.</text>
</comment>
<evidence type="ECO:0000256" key="5">
    <source>
        <dbReference type="ARBA" id="ARBA00022763"/>
    </source>
</evidence>
<feature type="active site" description="Proton donor; for beta-elimination activity" evidence="15">
    <location>
        <position position="60"/>
    </location>
</feature>
<dbReference type="PROSITE" id="PS01242">
    <property type="entry name" value="ZF_FPG_1"/>
    <property type="match status" value="1"/>
</dbReference>
<dbReference type="SUPFAM" id="SSF57716">
    <property type="entry name" value="Glucocorticoid receptor-like (DNA-binding domain)"/>
    <property type="match status" value="1"/>
</dbReference>
<dbReference type="Pfam" id="PF06831">
    <property type="entry name" value="H2TH"/>
    <property type="match status" value="1"/>
</dbReference>
<keyword evidence="6 15" id="KW-0863">Zinc-finger</keyword>
<accession>A0ABW2RPZ1</accession>
<feature type="binding site" evidence="15">
    <location>
        <position position="155"/>
    </location>
    <ligand>
        <name>DNA</name>
        <dbReference type="ChEBI" id="CHEBI:16991"/>
    </ligand>
</feature>
<keyword evidence="7 15" id="KW-0378">Hydrolase</keyword>
<dbReference type="EMBL" id="JBHTBW010000062">
    <property type="protein sequence ID" value="MFC7442866.1"/>
    <property type="molecule type" value="Genomic_DNA"/>
</dbReference>
<dbReference type="NCBIfam" id="NF002211">
    <property type="entry name" value="PRK01103.1"/>
    <property type="match status" value="1"/>
</dbReference>
<evidence type="ECO:0000256" key="9">
    <source>
        <dbReference type="ARBA" id="ARBA00023125"/>
    </source>
</evidence>
<dbReference type="NCBIfam" id="TIGR00577">
    <property type="entry name" value="fpg"/>
    <property type="match status" value="1"/>
</dbReference>
<dbReference type="InterPro" id="IPR020629">
    <property type="entry name" value="FPG_Glyclase"/>
</dbReference>
<comment type="catalytic activity">
    <reaction evidence="1 15">
        <text>Hydrolysis of DNA containing ring-opened 7-methylguanine residues, releasing 2,6-diamino-4-hydroxy-5-(N-methyl)formamidopyrimidine.</text>
        <dbReference type="EC" id="3.2.2.23"/>
    </reaction>
</comment>
<dbReference type="SUPFAM" id="SSF46946">
    <property type="entry name" value="S13-like H2TH domain"/>
    <property type="match status" value="1"/>
</dbReference>
<evidence type="ECO:0000313" key="19">
    <source>
        <dbReference type="Proteomes" id="UP001596500"/>
    </source>
</evidence>
<keyword evidence="12 15" id="KW-0511">Multifunctional enzyme</keyword>
<comment type="similarity">
    <text evidence="2 15">Belongs to the FPG family.</text>
</comment>
<dbReference type="InterPro" id="IPR012319">
    <property type="entry name" value="FPG_cat"/>
</dbReference>
<dbReference type="RefSeq" id="WP_379867028.1">
    <property type="nucleotide sequence ID" value="NZ_JBHTBW010000062.1"/>
</dbReference>
<dbReference type="GO" id="GO:0008534">
    <property type="term" value="F:oxidized purine nucleobase lesion DNA N-glycosylase activity"/>
    <property type="evidence" value="ECO:0007669"/>
    <property type="project" value="UniProtKB-EC"/>
</dbReference>
<dbReference type="InterPro" id="IPR035937">
    <property type="entry name" value="FPG_N"/>
</dbReference>
<feature type="active site" description="Proton donor" evidence="15">
    <location>
        <position position="3"/>
    </location>
</feature>
<organism evidence="18 19">
    <name type="scientific">Laceyella putida</name>
    <dbReference type="NCBI Taxonomy" id="110101"/>
    <lineage>
        <taxon>Bacteria</taxon>
        <taxon>Bacillati</taxon>
        <taxon>Bacillota</taxon>
        <taxon>Bacilli</taxon>
        <taxon>Bacillales</taxon>
        <taxon>Thermoactinomycetaceae</taxon>
        <taxon>Laceyella</taxon>
    </lineage>
</organism>
<protein>
    <recommendedName>
        <fullName evidence="15">Formamidopyrimidine-DNA glycosylase</fullName>
        <shortName evidence="15">Fapy-DNA glycosylase</shortName>
        <ecNumber evidence="15">3.2.2.23</ecNumber>
    </recommendedName>
    <alternativeName>
        <fullName evidence="15">DNA-(apurinic or apyrimidinic site) lyase MutM</fullName>
        <shortName evidence="15">AP lyase MutM</shortName>
        <ecNumber evidence="15">4.2.99.18</ecNumber>
    </alternativeName>
</protein>
<evidence type="ECO:0000256" key="7">
    <source>
        <dbReference type="ARBA" id="ARBA00022801"/>
    </source>
</evidence>
<keyword evidence="11 15" id="KW-0456">Lyase</keyword>
<dbReference type="SMART" id="SM00898">
    <property type="entry name" value="Fapy_DNA_glyco"/>
    <property type="match status" value="1"/>
</dbReference>
<evidence type="ECO:0000313" key="18">
    <source>
        <dbReference type="EMBL" id="MFC7442866.1"/>
    </source>
</evidence>
<evidence type="ECO:0000256" key="8">
    <source>
        <dbReference type="ARBA" id="ARBA00022833"/>
    </source>
</evidence>
<keyword evidence="8 15" id="KW-0862">Zinc</keyword>